<reference evidence="3" key="1">
    <citation type="journal article" date="2019" name="Int. J. Syst. Evol. Microbiol.">
        <title>The Global Catalogue of Microorganisms (GCM) 10K type strain sequencing project: providing services to taxonomists for standard genome sequencing and annotation.</title>
        <authorList>
            <consortium name="The Broad Institute Genomics Platform"/>
            <consortium name="The Broad Institute Genome Sequencing Center for Infectious Disease"/>
            <person name="Wu L."/>
            <person name="Ma J."/>
        </authorList>
    </citation>
    <scope>NUCLEOTIDE SEQUENCE [LARGE SCALE GENOMIC DNA]</scope>
    <source>
        <strain evidence="3">XZYJT-10</strain>
    </source>
</reference>
<comment type="caution">
    <text evidence="2">The sequence shown here is derived from an EMBL/GenBank/DDBJ whole genome shotgun (WGS) entry which is preliminary data.</text>
</comment>
<organism evidence="2 3">
    <name type="scientific">Paractinoplanes rhizophilus</name>
    <dbReference type="NCBI Taxonomy" id="1416877"/>
    <lineage>
        <taxon>Bacteria</taxon>
        <taxon>Bacillati</taxon>
        <taxon>Actinomycetota</taxon>
        <taxon>Actinomycetes</taxon>
        <taxon>Micromonosporales</taxon>
        <taxon>Micromonosporaceae</taxon>
        <taxon>Paractinoplanes</taxon>
    </lineage>
</organism>
<sequence length="105" mass="11360">MEARHDLRKFITELADAERGAMLSSGREHLVPGRPGRVIAQCGEMTTARQVRTSLNTDRRPESDRRIDNVGLLTLGAGIESPTRTGSDQTAAEALQEAETEVGTA</sequence>
<proteinExistence type="predicted"/>
<keyword evidence="3" id="KW-1185">Reference proteome</keyword>
<dbReference type="Proteomes" id="UP001596548">
    <property type="component" value="Unassembled WGS sequence"/>
</dbReference>
<accession>A0ABW2HXQ5</accession>
<dbReference type="EMBL" id="JBHTBJ010000027">
    <property type="protein sequence ID" value="MFC7277938.1"/>
    <property type="molecule type" value="Genomic_DNA"/>
</dbReference>
<evidence type="ECO:0000313" key="2">
    <source>
        <dbReference type="EMBL" id="MFC7277938.1"/>
    </source>
</evidence>
<evidence type="ECO:0000313" key="3">
    <source>
        <dbReference type="Proteomes" id="UP001596548"/>
    </source>
</evidence>
<protein>
    <submittedName>
        <fullName evidence="2">Uncharacterized protein</fullName>
    </submittedName>
</protein>
<feature type="region of interest" description="Disordered" evidence="1">
    <location>
        <begin position="77"/>
        <end position="105"/>
    </location>
</feature>
<gene>
    <name evidence="2" type="ORF">ACFQS1_28460</name>
</gene>
<evidence type="ECO:0000256" key="1">
    <source>
        <dbReference type="SAM" id="MobiDB-lite"/>
    </source>
</evidence>
<dbReference type="RefSeq" id="WP_378974172.1">
    <property type="nucleotide sequence ID" value="NZ_JBHTBJ010000027.1"/>
</dbReference>
<name>A0ABW2HXQ5_9ACTN</name>
<feature type="compositionally biased region" description="Acidic residues" evidence="1">
    <location>
        <begin position="96"/>
        <end position="105"/>
    </location>
</feature>